<gene>
    <name evidence="2" type="ORF">METZ01_LOCUS308612</name>
</gene>
<sequence length="87" mass="9813">EMMNNYPNPFNPTTIIEFSIKESNFVQLDVIDIHGRKVAKLISGTPLSNKLIWNGKNDLGQMVPAGIYFARLKTSSTVMTQKMILLK</sequence>
<evidence type="ECO:0000313" key="2">
    <source>
        <dbReference type="EMBL" id="SVC55758.1"/>
    </source>
</evidence>
<dbReference type="NCBIfam" id="TIGR04183">
    <property type="entry name" value="Por_Secre_tail"/>
    <property type="match status" value="1"/>
</dbReference>
<organism evidence="2">
    <name type="scientific">marine metagenome</name>
    <dbReference type="NCBI Taxonomy" id="408172"/>
    <lineage>
        <taxon>unclassified sequences</taxon>
        <taxon>metagenomes</taxon>
        <taxon>ecological metagenomes</taxon>
    </lineage>
</organism>
<name>A0A382N5A6_9ZZZZ</name>
<reference evidence="2" key="1">
    <citation type="submission" date="2018-05" db="EMBL/GenBank/DDBJ databases">
        <authorList>
            <person name="Lanie J.A."/>
            <person name="Ng W.-L."/>
            <person name="Kazmierczak K.M."/>
            <person name="Andrzejewski T.M."/>
            <person name="Davidsen T.M."/>
            <person name="Wayne K.J."/>
            <person name="Tettelin H."/>
            <person name="Glass J.I."/>
            <person name="Rusch D."/>
            <person name="Podicherti R."/>
            <person name="Tsui H.-C.T."/>
            <person name="Winkler M.E."/>
        </authorList>
    </citation>
    <scope>NUCLEOTIDE SEQUENCE</scope>
</reference>
<dbReference type="EMBL" id="UINC01097767">
    <property type="protein sequence ID" value="SVC55758.1"/>
    <property type="molecule type" value="Genomic_DNA"/>
</dbReference>
<dbReference type="AlphaFoldDB" id="A0A382N5A6"/>
<dbReference type="InterPro" id="IPR026444">
    <property type="entry name" value="Secre_tail"/>
</dbReference>
<evidence type="ECO:0000259" key="1">
    <source>
        <dbReference type="Pfam" id="PF18962"/>
    </source>
</evidence>
<accession>A0A382N5A6</accession>
<feature type="domain" description="Secretion system C-terminal sorting" evidence="1">
    <location>
        <begin position="6"/>
        <end position="84"/>
    </location>
</feature>
<dbReference type="Gene3D" id="2.60.40.4070">
    <property type="match status" value="1"/>
</dbReference>
<feature type="non-terminal residue" evidence="2">
    <location>
        <position position="1"/>
    </location>
</feature>
<dbReference type="Pfam" id="PF18962">
    <property type="entry name" value="Por_Secre_tail"/>
    <property type="match status" value="1"/>
</dbReference>
<proteinExistence type="predicted"/>
<protein>
    <recommendedName>
        <fullName evidence="1">Secretion system C-terminal sorting domain-containing protein</fullName>
    </recommendedName>
</protein>